<organism evidence="11 12">
    <name type="scientific">Haematococcus lacustris</name>
    <name type="common">Green alga</name>
    <name type="synonym">Haematococcus pluvialis</name>
    <dbReference type="NCBI Taxonomy" id="44745"/>
    <lineage>
        <taxon>Eukaryota</taxon>
        <taxon>Viridiplantae</taxon>
        <taxon>Chlorophyta</taxon>
        <taxon>core chlorophytes</taxon>
        <taxon>Chlorophyceae</taxon>
        <taxon>CS clade</taxon>
        <taxon>Chlamydomonadales</taxon>
        <taxon>Haematococcaceae</taxon>
        <taxon>Haematococcus</taxon>
    </lineage>
</organism>
<proteinExistence type="inferred from homology"/>
<dbReference type="GO" id="GO:0031966">
    <property type="term" value="C:mitochondrial membrane"/>
    <property type="evidence" value="ECO:0007669"/>
    <property type="project" value="UniProtKB-SubCell"/>
</dbReference>
<keyword evidence="8 9" id="KW-0472">Membrane</keyword>
<evidence type="ECO:0000313" key="11">
    <source>
        <dbReference type="EMBL" id="GFH19505.1"/>
    </source>
</evidence>
<evidence type="ECO:0000256" key="7">
    <source>
        <dbReference type="ARBA" id="ARBA00023128"/>
    </source>
</evidence>
<feature type="repeat" description="Solcar" evidence="9">
    <location>
        <begin position="2"/>
        <end position="82"/>
    </location>
</feature>
<dbReference type="InterPro" id="IPR050567">
    <property type="entry name" value="Mitochondrial_Carrier"/>
</dbReference>
<evidence type="ECO:0000256" key="4">
    <source>
        <dbReference type="ARBA" id="ARBA00022692"/>
    </source>
</evidence>
<keyword evidence="7" id="KW-0496">Mitochondrion</keyword>
<feature type="non-terminal residue" evidence="11">
    <location>
        <position position="1"/>
    </location>
</feature>
<keyword evidence="6" id="KW-1133">Transmembrane helix</keyword>
<name>A0A699ZCL7_HAELA</name>
<reference evidence="11 12" key="1">
    <citation type="submission" date="2020-02" db="EMBL/GenBank/DDBJ databases">
        <title>Draft genome sequence of Haematococcus lacustris strain NIES-144.</title>
        <authorList>
            <person name="Morimoto D."/>
            <person name="Nakagawa S."/>
            <person name="Yoshida T."/>
            <person name="Sawayama S."/>
        </authorList>
    </citation>
    <scope>NUCLEOTIDE SEQUENCE [LARGE SCALE GENOMIC DNA]</scope>
    <source>
        <strain evidence="11 12">NIES-144</strain>
    </source>
</reference>
<dbReference type="InterPro" id="IPR023395">
    <property type="entry name" value="MCP_dom_sf"/>
</dbReference>
<evidence type="ECO:0000313" key="12">
    <source>
        <dbReference type="Proteomes" id="UP000485058"/>
    </source>
</evidence>
<protein>
    <submittedName>
        <fullName evidence="11">Mitochondrial substrate carrier</fullName>
    </submittedName>
</protein>
<keyword evidence="4 9" id="KW-0812">Transmembrane</keyword>
<comment type="caution">
    <text evidence="11">The sequence shown here is derived from an EMBL/GenBank/DDBJ whole genome shotgun (WGS) entry which is preliminary data.</text>
</comment>
<dbReference type="EMBL" id="BLLF01001474">
    <property type="protein sequence ID" value="GFH19505.1"/>
    <property type="molecule type" value="Genomic_DNA"/>
</dbReference>
<dbReference type="PANTHER" id="PTHR45624">
    <property type="entry name" value="MITOCHONDRIAL BASIC AMINO ACIDS TRANSPORTER-RELATED"/>
    <property type="match status" value="1"/>
</dbReference>
<evidence type="ECO:0000256" key="3">
    <source>
        <dbReference type="ARBA" id="ARBA00022448"/>
    </source>
</evidence>
<dbReference type="PROSITE" id="PS50920">
    <property type="entry name" value="SOLCAR"/>
    <property type="match status" value="1"/>
</dbReference>
<evidence type="ECO:0000256" key="1">
    <source>
        <dbReference type="ARBA" id="ARBA00004225"/>
    </source>
</evidence>
<accession>A0A699ZCL7</accession>
<dbReference type="InterPro" id="IPR018108">
    <property type="entry name" value="MCP_transmembrane"/>
</dbReference>
<keyword evidence="3 10" id="KW-0813">Transport</keyword>
<sequence>MSREHADLVAGAVAGAANVLSGYPLDTVKVRMQSSSPGAPHGAMACLRHILRHEGVPGLFRGVTTPLVGGALESGVNYMVSS</sequence>
<dbReference type="GO" id="GO:1990575">
    <property type="term" value="P:mitochondrial L-ornithine transmembrane transport"/>
    <property type="evidence" value="ECO:0007669"/>
    <property type="project" value="TreeGrafter"/>
</dbReference>
<comment type="similarity">
    <text evidence="2 10">Belongs to the mitochondrial carrier (TC 2.A.29) family.</text>
</comment>
<evidence type="ECO:0000256" key="2">
    <source>
        <dbReference type="ARBA" id="ARBA00006375"/>
    </source>
</evidence>
<evidence type="ECO:0000256" key="5">
    <source>
        <dbReference type="ARBA" id="ARBA00022737"/>
    </source>
</evidence>
<dbReference type="Proteomes" id="UP000485058">
    <property type="component" value="Unassembled WGS sequence"/>
</dbReference>
<gene>
    <name evidence="11" type="ORF">HaLaN_16460</name>
</gene>
<evidence type="ECO:0000256" key="10">
    <source>
        <dbReference type="RuleBase" id="RU000488"/>
    </source>
</evidence>
<keyword evidence="5" id="KW-0677">Repeat</keyword>
<dbReference type="SUPFAM" id="SSF103506">
    <property type="entry name" value="Mitochondrial carrier"/>
    <property type="match status" value="1"/>
</dbReference>
<dbReference type="GO" id="GO:0000064">
    <property type="term" value="F:L-ornithine transmembrane transporter activity"/>
    <property type="evidence" value="ECO:0007669"/>
    <property type="project" value="TreeGrafter"/>
</dbReference>
<dbReference type="PANTHER" id="PTHR45624:SF12">
    <property type="entry name" value="MITOCHONDRIAL ORNITHINE TRANSPORTER 1"/>
    <property type="match status" value="1"/>
</dbReference>
<feature type="non-terminal residue" evidence="11">
    <location>
        <position position="82"/>
    </location>
</feature>
<keyword evidence="12" id="KW-1185">Reference proteome</keyword>
<dbReference type="Gene3D" id="1.50.40.10">
    <property type="entry name" value="Mitochondrial carrier domain"/>
    <property type="match status" value="1"/>
</dbReference>
<comment type="subcellular location">
    <subcellularLocation>
        <location evidence="1">Mitochondrion membrane</location>
        <topology evidence="1">Multi-pass membrane protein</topology>
    </subcellularLocation>
</comment>
<evidence type="ECO:0000256" key="6">
    <source>
        <dbReference type="ARBA" id="ARBA00022989"/>
    </source>
</evidence>
<evidence type="ECO:0000256" key="8">
    <source>
        <dbReference type="ARBA" id="ARBA00023136"/>
    </source>
</evidence>
<dbReference type="AlphaFoldDB" id="A0A699ZCL7"/>
<dbReference type="Pfam" id="PF00153">
    <property type="entry name" value="Mito_carr"/>
    <property type="match status" value="1"/>
</dbReference>
<evidence type="ECO:0000256" key="9">
    <source>
        <dbReference type="PROSITE-ProRule" id="PRU00282"/>
    </source>
</evidence>